<sequence>MMVGSQELIRDMNTTLVTKMIIDKGPISRAAIAKELGLTKATISAIVQNLLDKNLIEEIGTANVTSGRKPVMLKFNYECAYSISIDVSATHISVLSAHLGGGNCCLFQYPTANQRDRIIPELIQCIETQKKHIPLSHYGIVGITLGIHGITNNNQVIFTPYSPYTDVDFVTELEKHFQIPVLMENEANLSVLGEFTFHYPINNMVGVSVHSGIGLGIMIDGKLYHGLNGYAGEFGHSIIELDGRPCPCGNNGCFEQYASERALLSEFAKLKKVSQISADDFVKYYTNLDGDSMHIASLFVKYMSIGIRNIINTLNPELIVVNSSFTMNFPSLIEQIQASVTSNIHKSCNIVPSKLQDMSILLGGICMSRNKFLF</sequence>
<name>A0A371JHD5_9FIRM</name>
<evidence type="ECO:0000256" key="3">
    <source>
        <dbReference type="ARBA" id="ARBA00022629"/>
    </source>
</evidence>
<dbReference type="SUPFAM" id="SSF46785">
    <property type="entry name" value="Winged helix' DNA-binding domain"/>
    <property type="match status" value="1"/>
</dbReference>
<dbReference type="SUPFAM" id="SSF53067">
    <property type="entry name" value="Actin-like ATPase domain"/>
    <property type="match status" value="1"/>
</dbReference>
<dbReference type="OrthoDB" id="9796533at2"/>
<dbReference type="InterPro" id="IPR036390">
    <property type="entry name" value="WH_DNA-bd_sf"/>
</dbReference>
<protein>
    <submittedName>
        <fullName evidence="4">ROK family transcriptional regulator</fullName>
    </submittedName>
</protein>
<keyword evidence="3" id="KW-0859">Xylose metabolism</keyword>
<evidence type="ECO:0000256" key="1">
    <source>
        <dbReference type="ARBA" id="ARBA00002486"/>
    </source>
</evidence>
<keyword evidence="3" id="KW-0119">Carbohydrate metabolism</keyword>
<comment type="similarity">
    <text evidence="2">Belongs to the ROK (NagC/XylR) family.</text>
</comment>
<dbReference type="GO" id="GO:0042732">
    <property type="term" value="P:D-xylose metabolic process"/>
    <property type="evidence" value="ECO:0007669"/>
    <property type="project" value="UniProtKB-KW"/>
</dbReference>
<dbReference type="AlphaFoldDB" id="A0A371JHD5"/>
<dbReference type="Gene3D" id="3.30.420.40">
    <property type="match status" value="2"/>
</dbReference>
<dbReference type="Pfam" id="PF00480">
    <property type="entry name" value="ROK"/>
    <property type="match status" value="1"/>
</dbReference>
<accession>A0A371JHD5</accession>
<dbReference type="Gene3D" id="1.10.10.10">
    <property type="entry name" value="Winged helix-like DNA-binding domain superfamily/Winged helix DNA-binding domain"/>
    <property type="match status" value="1"/>
</dbReference>
<organism evidence="4 5">
    <name type="scientific">Lachnotalea glycerini</name>
    <dbReference type="NCBI Taxonomy" id="1763509"/>
    <lineage>
        <taxon>Bacteria</taxon>
        <taxon>Bacillati</taxon>
        <taxon>Bacillota</taxon>
        <taxon>Clostridia</taxon>
        <taxon>Lachnospirales</taxon>
        <taxon>Lachnospiraceae</taxon>
        <taxon>Lachnotalea</taxon>
    </lineage>
</organism>
<dbReference type="PANTHER" id="PTHR18964:SF149">
    <property type="entry name" value="BIFUNCTIONAL UDP-N-ACETYLGLUCOSAMINE 2-EPIMERASE_N-ACETYLMANNOSAMINE KINASE"/>
    <property type="match status" value="1"/>
</dbReference>
<dbReference type="InterPro" id="IPR043129">
    <property type="entry name" value="ATPase_NBD"/>
</dbReference>
<proteinExistence type="inferred from homology"/>
<reference evidence="4 5" key="1">
    <citation type="journal article" date="2017" name="Genome Announc.">
        <title>Draft Genome Sequence of a Sporulating and Motile Strain of Lachnotalea glycerini Isolated from Water in Quebec City, Canada.</title>
        <authorList>
            <person name="Maheux A.F."/>
            <person name="Boudreau D.K."/>
            <person name="Berube E."/>
            <person name="Boissinot M."/>
            <person name="Raymond F."/>
            <person name="Brodeur S."/>
            <person name="Corbeil J."/>
            <person name="Isabel S."/>
            <person name="Omar R.F."/>
            <person name="Bergeron M.G."/>
        </authorList>
    </citation>
    <scope>NUCLEOTIDE SEQUENCE [LARGE SCALE GENOMIC DNA]</scope>
    <source>
        <strain evidence="4 5">CCRI-19302</strain>
    </source>
</reference>
<dbReference type="Pfam" id="PF13412">
    <property type="entry name" value="HTH_24"/>
    <property type="match status" value="1"/>
</dbReference>
<dbReference type="InterPro" id="IPR049874">
    <property type="entry name" value="ROK_cs"/>
</dbReference>
<comment type="caution">
    <text evidence="4">The sequence shown here is derived from an EMBL/GenBank/DDBJ whole genome shotgun (WGS) entry which is preliminary data.</text>
</comment>
<dbReference type="InterPro" id="IPR000600">
    <property type="entry name" value="ROK"/>
</dbReference>
<evidence type="ECO:0000313" key="5">
    <source>
        <dbReference type="Proteomes" id="UP000216411"/>
    </source>
</evidence>
<dbReference type="PANTHER" id="PTHR18964">
    <property type="entry name" value="ROK (REPRESSOR, ORF, KINASE) FAMILY"/>
    <property type="match status" value="1"/>
</dbReference>
<evidence type="ECO:0000256" key="2">
    <source>
        <dbReference type="ARBA" id="ARBA00006479"/>
    </source>
</evidence>
<dbReference type="Proteomes" id="UP000216411">
    <property type="component" value="Unassembled WGS sequence"/>
</dbReference>
<evidence type="ECO:0000313" key="4">
    <source>
        <dbReference type="EMBL" id="RDY32145.1"/>
    </source>
</evidence>
<comment type="function">
    <text evidence="1">Transcriptional repressor of xylose-utilizing enzymes.</text>
</comment>
<dbReference type="PROSITE" id="PS01125">
    <property type="entry name" value="ROK"/>
    <property type="match status" value="1"/>
</dbReference>
<keyword evidence="5" id="KW-1185">Reference proteome</keyword>
<gene>
    <name evidence="4" type="ORF">CG710_005535</name>
</gene>
<dbReference type="RefSeq" id="WP_094380490.1">
    <property type="nucleotide sequence ID" value="NZ_NOKA02000005.1"/>
</dbReference>
<dbReference type="CDD" id="cd24077">
    <property type="entry name" value="ASKHA_ATPase_ROK_SaXylR-like"/>
    <property type="match status" value="1"/>
</dbReference>
<dbReference type="EMBL" id="NOKA02000005">
    <property type="protein sequence ID" value="RDY32145.1"/>
    <property type="molecule type" value="Genomic_DNA"/>
</dbReference>
<dbReference type="InterPro" id="IPR036388">
    <property type="entry name" value="WH-like_DNA-bd_sf"/>
</dbReference>